<evidence type="ECO:0000256" key="1">
    <source>
        <dbReference type="SAM" id="MobiDB-lite"/>
    </source>
</evidence>
<feature type="region of interest" description="Disordered" evidence="1">
    <location>
        <begin position="72"/>
        <end position="119"/>
    </location>
</feature>
<dbReference type="KEGG" id="bbes:BESB_017380"/>
<feature type="region of interest" description="Disordered" evidence="1">
    <location>
        <begin position="405"/>
        <end position="440"/>
    </location>
</feature>
<feature type="compositionally biased region" description="Low complexity" evidence="1">
    <location>
        <begin position="406"/>
        <end position="420"/>
    </location>
</feature>
<feature type="compositionally biased region" description="Low complexity" evidence="1">
    <location>
        <begin position="982"/>
        <end position="991"/>
    </location>
</feature>
<name>A0A2A9MAM8_BESBE</name>
<feature type="region of interest" description="Disordered" evidence="1">
    <location>
        <begin position="982"/>
        <end position="1002"/>
    </location>
</feature>
<keyword evidence="2" id="KW-0472">Membrane</keyword>
<feature type="region of interest" description="Disordered" evidence="1">
    <location>
        <begin position="1465"/>
        <end position="1494"/>
    </location>
</feature>
<dbReference type="EMBL" id="NWUJ01000011">
    <property type="protein sequence ID" value="PFH32420.1"/>
    <property type="molecule type" value="Genomic_DNA"/>
</dbReference>
<keyword evidence="4" id="KW-1185">Reference proteome</keyword>
<dbReference type="Proteomes" id="UP000224006">
    <property type="component" value="Chromosome X"/>
</dbReference>
<evidence type="ECO:0000256" key="2">
    <source>
        <dbReference type="SAM" id="Phobius"/>
    </source>
</evidence>
<comment type="caution">
    <text evidence="3">The sequence shown here is derived from an EMBL/GenBank/DDBJ whole genome shotgun (WGS) entry which is preliminary data.</text>
</comment>
<feature type="transmembrane region" description="Helical" evidence="2">
    <location>
        <begin position="20"/>
        <end position="40"/>
    </location>
</feature>
<evidence type="ECO:0000313" key="3">
    <source>
        <dbReference type="EMBL" id="PFH32420.1"/>
    </source>
</evidence>
<feature type="transmembrane region" description="Helical" evidence="2">
    <location>
        <begin position="318"/>
        <end position="340"/>
    </location>
</feature>
<dbReference type="RefSeq" id="XP_029216429.1">
    <property type="nucleotide sequence ID" value="XM_029360453.1"/>
</dbReference>
<dbReference type="GeneID" id="40306799"/>
<feature type="compositionally biased region" description="Low complexity" evidence="1">
    <location>
        <begin position="101"/>
        <end position="112"/>
    </location>
</feature>
<feature type="transmembrane region" description="Helical" evidence="2">
    <location>
        <begin position="542"/>
        <end position="564"/>
    </location>
</feature>
<keyword evidence="2" id="KW-0812">Transmembrane</keyword>
<sequence length="1494" mass="167924">MASPRLRPPCAAPEPLSWLRFLILLVLPLTAYFSGSAVALRVKHRALAYRHADPPAALVPADTPLAWLQAESVPARNESSTPGDKSRRGGAKNTQESKNVSSGSSAASSGASEHPEDGAAPRITEEYLKQQADLFIECDSQNKPFPAPDSFDMDTFKGPAPDALEKDVAEHTSTRQLTELANMYFDDVAARLKRHKREVTAHGWEFDKGTRRQIEQDMLNSQLCWKLRPSEPPPPEGPVIDGLMRVFHRLGRAFKRTTRGTKVVAVKIRNWFRSQRGRKNGGTQKYSRAVKFLKNMGALVKEKVIVLAKKIIAQVIRYMPAILLSVNTFFVATAVSTLVATPAAPLAVLTLVASVIGFLSFAISKGTELNQQVFTQNVFSDLNTNQYQTFGLVWAQLRAEEAVQMSASEAAPTAEPEAPSGSHQKSAGKETTAPAEEDDTWGAINEALVGAREMADGQTVVATSIDPDAELAGKENTPPGEPGAVPPNMAELENIRQRMKKNLTQRKASVVFSKHHANIRSAWREKRFKGLGKILITSLRMFFDFFNFAVSLLLRAFGSAWVYLVDTALRKATRFFRMLKSFQLVAAFFEKMQDFLRWLFGRARFYFDFLDPYRNLLSFLVVNRIAFTQLTTGTMLISSSSGLLFMGTFLWAVSKPLWSWYLTRKGMVTADLLQKAEDELAEDARTYKSFLLGSSALRSLDAGVAPFDFPRISETELVEIVFIMNFLDMYKIPNLPDASVLSSTSPSQSLLLYQRIRTLDDFRAKLSPANRSLFENTFSNLKTWDSGESLHQVHNLLMRNIQHCALHYGEVSFRKAIEARCRQMSIQKRSSPEQLAWFVHLSPRKRQLFSKRVFDALKLYPHSVSNAVYIKRTVKLALGTVTKKQITEKMATWAGALVHHTAVNTMGKQIILQLYKDDNHVVDKTSIRVGNVPAHLFPYREELVLTLKRLLTFDPPERALMRRDAGVQERFERIFLAESLTGRSSTGTSRGDQNQSNGINCEPVRPDVEVFPDIQEAALTFRSDVRECNEAATSYFLKNQIDSSFMLDMRRELYSKEPVDCAPFRTPALEALDILADEVAAADPAHAVDIADRALELVVDEHPAVASVFFKYARHTVTAAERKTLAGIFKLIQVVRNFTRREEFLRVMTIFLNEASRTHLRREIGDVAGSAVLTEIYSIISRDSFYSRKAVEEHIYSRLRGVDFDIGEEEAEKALWHGVKSHFARAFMSTMRSFRTVRQPTAGHIVGAGLRTAAFMYTQSDAEVAEAMKKAMQAIFKKARTTVELPAYSVEDAGECLICEAVDKLLRRLKSKESDGGDSTNANQTVLGIINKVQAAYERQADSLGRYFRWGEWFPQRHTCLHWSDEQIRLLKLELSSIVETLHQKKGLWTKLLSRLRKQWVPHANAGGAVASDLLDRLRDMNLYGVEGLDFRLAIRYAYKPFVAEKFKEEAAEAWAHAERQTMMKESEKLVEAPEGDEKGKSKLEASFDGDIPP</sequence>
<protein>
    <recommendedName>
        <fullName evidence="5">Transmembrane protein</fullName>
    </recommendedName>
</protein>
<feature type="compositionally biased region" description="Basic and acidic residues" evidence="1">
    <location>
        <begin position="1465"/>
        <end position="1486"/>
    </location>
</feature>
<gene>
    <name evidence="3" type="ORF">BESB_017380</name>
</gene>
<feature type="transmembrane region" description="Helical" evidence="2">
    <location>
        <begin position="346"/>
        <end position="363"/>
    </location>
</feature>
<organism evidence="3 4">
    <name type="scientific">Besnoitia besnoiti</name>
    <name type="common">Apicomplexan protozoan</name>
    <dbReference type="NCBI Taxonomy" id="94643"/>
    <lineage>
        <taxon>Eukaryota</taxon>
        <taxon>Sar</taxon>
        <taxon>Alveolata</taxon>
        <taxon>Apicomplexa</taxon>
        <taxon>Conoidasida</taxon>
        <taxon>Coccidia</taxon>
        <taxon>Eucoccidiorida</taxon>
        <taxon>Eimeriorina</taxon>
        <taxon>Sarcocystidae</taxon>
        <taxon>Besnoitia</taxon>
    </lineage>
</organism>
<accession>A0A2A9MAM8</accession>
<evidence type="ECO:0000313" key="4">
    <source>
        <dbReference type="Proteomes" id="UP000224006"/>
    </source>
</evidence>
<dbReference type="OrthoDB" id="329721at2759"/>
<reference evidence="3 4" key="1">
    <citation type="submission" date="2017-09" db="EMBL/GenBank/DDBJ databases">
        <title>Genome sequencing of Besnoitia besnoiti strain Bb-Ger1.</title>
        <authorList>
            <person name="Schares G."/>
            <person name="Venepally P."/>
            <person name="Lorenzi H.A."/>
        </authorList>
    </citation>
    <scope>NUCLEOTIDE SEQUENCE [LARGE SCALE GENOMIC DNA]</scope>
    <source>
        <strain evidence="3 4">Bb-Ger1</strain>
    </source>
</reference>
<evidence type="ECO:0008006" key="5">
    <source>
        <dbReference type="Google" id="ProtNLM"/>
    </source>
</evidence>
<keyword evidence="2" id="KW-1133">Transmembrane helix</keyword>
<proteinExistence type="predicted"/>
<dbReference type="VEuPathDB" id="ToxoDB:BESB_017380"/>